<keyword evidence="3" id="KW-0963">Cytoplasm</keyword>
<comment type="caution">
    <text evidence="11">The sequence shown here is derived from an EMBL/GenBank/DDBJ whole genome shotgun (WGS) entry which is preliminary data.</text>
</comment>
<dbReference type="Gene3D" id="1.10.418.10">
    <property type="entry name" value="Calponin-like domain"/>
    <property type="match status" value="1"/>
</dbReference>
<protein>
    <recommendedName>
        <fullName evidence="10">Calponin-homology (CH) domain-containing protein</fullName>
    </recommendedName>
</protein>
<evidence type="ECO:0000256" key="1">
    <source>
        <dbReference type="ARBA" id="ARBA00004245"/>
    </source>
</evidence>
<dbReference type="InterPro" id="IPR036872">
    <property type="entry name" value="CH_dom_sf"/>
</dbReference>
<dbReference type="Proteomes" id="UP001557470">
    <property type="component" value="Unassembled WGS sequence"/>
</dbReference>
<dbReference type="InterPro" id="IPR001715">
    <property type="entry name" value="CH_dom"/>
</dbReference>
<evidence type="ECO:0000256" key="3">
    <source>
        <dbReference type="ARBA" id="ARBA00022490"/>
    </source>
</evidence>
<evidence type="ECO:0000313" key="12">
    <source>
        <dbReference type="Proteomes" id="UP001557470"/>
    </source>
</evidence>
<evidence type="ECO:0000256" key="8">
    <source>
        <dbReference type="ARBA" id="ARBA00023306"/>
    </source>
</evidence>
<keyword evidence="7" id="KW-0206">Cytoskeleton</keyword>
<dbReference type="PROSITE" id="PS50021">
    <property type="entry name" value="CH"/>
    <property type="match status" value="1"/>
</dbReference>
<dbReference type="Pfam" id="PF00307">
    <property type="entry name" value="CH"/>
    <property type="match status" value="1"/>
</dbReference>
<comment type="similarity">
    <text evidence="2">Belongs to the MAPRE family.</text>
</comment>
<keyword evidence="12" id="KW-1185">Reference proteome</keyword>
<feature type="compositionally biased region" description="Polar residues" evidence="9">
    <location>
        <begin position="170"/>
        <end position="183"/>
    </location>
</feature>
<evidence type="ECO:0000256" key="4">
    <source>
        <dbReference type="ARBA" id="ARBA00022618"/>
    </source>
</evidence>
<dbReference type="AlphaFoldDB" id="A0ABD0XHN7"/>
<evidence type="ECO:0000256" key="2">
    <source>
        <dbReference type="ARBA" id="ARBA00010729"/>
    </source>
</evidence>
<gene>
    <name evidence="11" type="ORF">UPYG_G00006960</name>
</gene>
<feature type="domain" description="Calponin-homology (CH)" evidence="10">
    <location>
        <begin position="32"/>
        <end position="134"/>
    </location>
</feature>
<dbReference type="GO" id="GO:0051301">
    <property type="term" value="P:cell division"/>
    <property type="evidence" value="ECO:0007669"/>
    <property type="project" value="UniProtKB-KW"/>
</dbReference>
<sequence length="278" mass="31322">MAGLPRRKAQQGSRTMAKNVESPQSPDPTEEKCNRYDLLDWLNKRLEIQFTRVEQICSGSCYCQLMDCLFPGCIDLSTVKFQTQEQTDFLHNYSLLQAAFKKNGVTKVVPVDELIKGKFQSNFVFLKWFKRFFQMNFAEQVYNPVEARKGQGIEPAKPPLGFSPRPASQGRKSASRSLNQSGGLETDTDEEGVGSGVRKHIIYLSTWEETYPWAKPSTLGDKYAYCSLCDINLNIHHSGLLDLKRHSQTKNHRKQSQAASNGSVTPTSVKRKGAHPAL</sequence>
<feature type="compositionally biased region" description="Basic residues" evidence="9">
    <location>
        <begin position="269"/>
        <end position="278"/>
    </location>
</feature>
<dbReference type="FunFam" id="1.10.418.10:FF:000028">
    <property type="entry name" value="RP/EB family microtubule-associated protein"/>
    <property type="match status" value="1"/>
</dbReference>
<evidence type="ECO:0000256" key="6">
    <source>
        <dbReference type="ARBA" id="ARBA00022776"/>
    </source>
</evidence>
<reference evidence="11 12" key="1">
    <citation type="submission" date="2024-06" db="EMBL/GenBank/DDBJ databases">
        <authorList>
            <person name="Pan Q."/>
            <person name="Wen M."/>
            <person name="Jouanno E."/>
            <person name="Zahm M."/>
            <person name="Klopp C."/>
            <person name="Cabau C."/>
            <person name="Louis A."/>
            <person name="Berthelot C."/>
            <person name="Parey E."/>
            <person name="Roest Crollius H."/>
            <person name="Montfort J."/>
            <person name="Robinson-Rechavi M."/>
            <person name="Bouchez O."/>
            <person name="Lampietro C."/>
            <person name="Lopez Roques C."/>
            <person name="Donnadieu C."/>
            <person name="Postlethwait J."/>
            <person name="Bobe J."/>
            <person name="Verreycken H."/>
            <person name="Guiguen Y."/>
        </authorList>
    </citation>
    <scope>NUCLEOTIDE SEQUENCE [LARGE SCALE GENOMIC DNA]</scope>
    <source>
        <strain evidence="11">Up_M1</strain>
        <tissue evidence="11">Testis</tissue>
    </source>
</reference>
<name>A0ABD0XHN7_UMBPY</name>
<dbReference type="EMBL" id="JAGEUA010000001">
    <property type="protein sequence ID" value="KAL1020964.1"/>
    <property type="molecule type" value="Genomic_DNA"/>
</dbReference>
<feature type="compositionally biased region" description="Polar residues" evidence="9">
    <location>
        <begin position="10"/>
        <end position="24"/>
    </location>
</feature>
<keyword evidence="5" id="KW-0493">Microtubule</keyword>
<keyword evidence="4" id="KW-0132">Cell division</keyword>
<dbReference type="PANTHER" id="PTHR10623">
    <property type="entry name" value="MICROTUBULE-ASSOCIATED PROTEIN RP/EB FAMILY MEMBER"/>
    <property type="match status" value="1"/>
</dbReference>
<dbReference type="InterPro" id="IPR027328">
    <property type="entry name" value="MAPRE"/>
</dbReference>
<evidence type="ECO:0000259" key="10">
    <source>
        <dbReference type="PROSITE" id="PS50021"/>
    </source>
</evidence>
<accession>A0ABD0XHN7</accession>
<proteinExistence type="inferred from homology"/>
<dbReference type="GO" id="GO:0005874">
    <property type="term" value="C:microtubule"/>
    <property type="evidence" value="ECO:0007669"/>
    <property type="project" value="UniProtKB-KW"/>
</dbReference>
<evidence type="ECO:0000256" key="7">
    <source>
        <dbReference type="ARBA" id="ARBA00023212"/>
    </source>
</evidence>
<evidence type="ECO:0000256" key="5">
    <source>
        <dbReference type="ARBA" id="ARBA00022701"/>
    </source>
</evidence>
<feature type="region of interest" description="Disordered" evidence="9">
    <location>
        <begin position="153"/>
        <end position="192"/>
    </location>
</feature>
<comment type="subcellular location">
    <subcellularLocation>
        <location evidence="1">Cytoplasm</location>
        <location evidence="1">Cytoskeleton</location>
    </subcellularLocation>
</comment>
<feature type="region of interest" description="Disordered" evidence="9">
    <location>
        <begin position="1"/>
        <end position="31"/>
    </location>
</feature>
<evidence type="ECO:0000256" key="9">
    <source>
        <dbReference type="SAM" id="MobiDB-lite"/>
    </source>
</evidence>
<keyword evidence="8" id="KW-0131">Cell cycle</keyword>
<keyword evidence="6" id="KW-0498">Mitosis</keyword>
<evidence type="ECO:0000313" key="11">
    <source>
        <dbReference type="EMBL" id="KAL1020964.1"/>
    </source>
</evidence>
<feature type="compositionally biased region" description="Polar residues" evidence="9">
    <location>
        <begin position="256"/>
        <end position="268"/>
    </location>
</feature>
<feature type="region of interest" description="Disordered" evidence="9">
    <location>
        <begin position="247"/>
        <end position="278"/>
    </location>
</feature>
<organism evidence="11 12">
    <name type="scientific">Umbra pygmaea</name>
    <name type="common">Eastern mudminnow</name>
    <dbReference type="NCBI Taxonomy" id="75934"/>
    <lineage>
        <taxon>Eukaryota</taxon>
        <taxon>Metazoa</taxon>
        <taxon>Chordata</taxon>
        <taxon>Craniata</taxon>
        <taxon>Vertebrata</taxon>
        <taxon>Euteleostomi</taxon>
        <taxon>Actinopterygii</taxon>
        <taxon>Neopterygii</taxon>
        <taxon>Teleostei</taxon>
        <taxon>Protacanthopterygii</taxon>
        <taxon>Esociformes</taxon>
        <taxon>Umbridae</taxon>
        <taxon>Umbra</taxon>
    </lineage>
</organism>
<dbReference type="SUPFAM" id="SSF47576">
    <property type="entry name" value="Calponin-homology domain, CH-domain"/>
    <property type="match status" value="1"/>
</dbReference>